<reference evidence="1 2" key="1">
    <citation type="submission" date="2022-03" db="EMBL/GenBank/DDBJ databases">
        <authorList>
            <person name="Macdonald S."/>
            <person name="Ahmed S."/>
            <person name="Newling K."/>
        </authorList>
    </citation>
    <scope>NUCLEOTIDE SEQUENCE [LARGE SCALE GENOMIC DNA]</scope>
</reference>
<proteinExistence type="predicted"/>
<organism evidence="1 2">
    <name type="scientific">Eruca vesicaria subsp. sativa</name>
    <name type="common">Garden rocket</name>
    <name type="synonym">Eruca sativa</name>
    <dbReference type="NCBI Taxonomy" id="29727"/>
    <lineage>
        <taxon>Eukaryota</taxon>
        <taxon>Viridiplantae</taxon>
        <taxon>Streptophyta</taxon>
        <taxon>Embryophyta</taxon>
        <taxon>Tracheophyta</taxon>
        <taxon>Spermatophyta</taxon>
        <taxon>Magnoliopsida</taxon>
        <taxon>eudicotyledons</taxon>
        <taxon>Gunneridae</taxon>
        <taxon>Pentapetalae</taxon>
        <taxon>rosids</taxon>
        <taxon>malvids</taxon>
        <taxon>Brassicales</taxon>
        <taxon>Brassicaceae</taxon>
        <taxon>Brassiceae</taxon>
        <taxon>Eruca</taxon>
    </lineage>
</organism>
<dbReference type="EMBL" id="CAKOAT010133932">
    <property type="protein sequence ID" value="CAH8337274.1"/>
    <property type="molecule type" value="Genomic_DNA"/>
</dbReference>
<name>A0ABC8JR68_ERUVS</name>
<evidence type="ECO:0000313" key="2">
    <source>
        <dbReference type="Proteomes" id="UP001642260"/>
    </source>
</evidence>
<gene>
    <name evidence="1" type="ORF">ERUC_LOCUS14291</name>
</gene>
<sequence length="109" mass="12193">MVEESSKLANERESFDFLEKQINFLSFFLETSKCFGGDLEDCGCSLVGICTDICVFDFVDTVFFCGYCVLIPLEDAVVQFMHHLGSVYAKGRGAKVQCLLTVRVLSIVR</sequence>
<comment type="caution">
    <text evidence="1">The sequence shown here is derived from an EMBL/GenBank/DDBJ whole genome shotgun (WGS) entry which is preliminary data.</text>
</comment>
<accession>A0ABC8JR68</accession>
<dbReference type="AlphaFoldDB" id="A0ABC8JR68"/>
<evidence type="ECO:0000313" key="1">
    <source>
        <dbReference type="EMBL" id="CAH8337274.1"/>
    </source>
</evidence>
<keyword evidence="2" id="KW-1185">Reference proteome</keyword>
<dbReference type="Proteomes" id="UP001642260">
    <property type="component" value="Unassembled WGS sequence"/>
</dbReference>
<protein>
    <submittedName>
        <fullName evidence="1">Uncharacterized protein</fullName>
    </submittedName>
</protein>